<dbReference type="Proteomes" id="UP000224291">
    <property type="component" value="Segment"/>
</dbReference>
<evidence type="ECO:0000313" key="2">
    <source>
        <dbReference type="Proteomes" id="UP000224291"/>
    </source>
</evidence>
<dbReference type="EMBL" id="KR560069">
    <property type="protein sequence ID" value="AKO61699.1"/>
    <property type="molecule type" value="Genomic_DNA"/>
</dbReference>
<dbReference type="RefSeq" id="YP_010077892.1">
    <property type="nucleotide sequence ID" value="NC_054952.1"/>
</dbReference>
<dbReference type="GeneID" id="65066800"/>
<dbReference type="KEGG" id="vg:65066800"/>
<protein>
    <submittedName>
        <fullName evidence="1">Uncharacterized protein</fullName>
    </submittedName>
</protein>
<name>A0A0H4ITQ9_9CAUD</name>
<reference evidence="1 2" key="1">
    <citation type="submission" date="2015-05" db="EMBL/GenBank/DDBJ databases">
        <authorList>
            <person name="Liu X."/>
            <person name="Tong Y."/>
            <person name="Huang Y."/>
            <person name="Fan H."/>
            <person name="An X."/>
            <person name="Mi Z."/>
            <person name="Zhang Z."/>
        </authorList>
    </citation>
    <scope>NUCLEOTIDE SEQUENCE [LARGE SCALE GENOMIC DNA]</scope>
</reference>
<sequence length="533" mass="59924">MAQLGNEFGGVFCPNPDSYSTAGSTDYGFFKLYAKPDKGAGAKAAGIDNEDLLVKALNRYTTDYKKVTVTFEALNMKINVADVKFARHSGADTKGRKKADVVLETSSGEVPISVKKDKAEMWESADSYWSANTGMVINHLLKKGEITMEPNKNVYKIKPSVAIEATSEEKRDVVFGSDLLGKGFVAQKSYSESDFSFNLKAKELKINCTHLIQSEEDVHGDHDVWFLIRPDATRRSVKEWPGVRTLAVYQTRLTSGVRRYERSVFNGCKSKSGNQNVADLGQTRYESLFVPRNADNTKFQFRYMNAKIKVDGIPLRFGFDASATPFVETSRSGLIYHPSSFVLHAKNKPDSNPRKPWMVATAYKYQDLATRILNLLHAVPLHKRYRNLKVHAECLPRCFQDANGRIVTLSYTLPEGAELVMYPYQVEGSLRAPMVVAEEILLRSTSFPYADRQRHRKEILIENDAITLPLIESETQPYPSELAHDILSGVNVYTPYGPIEGVIIPTEYGDAKVQSQIYKEERAKLKIKLVVEE</sequence>
<evidence type="ECO:0000313" key="1">
    <source>
        <dbReference type="EMBL" id="AKO61699.1"/>
    </source>
</evidence>
<accession>A0A0H4ITQ9</accession>
<organism evidence="1 2">
    <name type="scientific">Stenotrophomonas phage IME-SM1</name>
    <dbReference type="NCBI Taxonomy" id="1654717"/>
    <lineage>
        <taxon>Viruses</taxon>
        <taxon>Duplodnaviria</taxon>
        <taxon>Heunggongvirae</taxon>
        <taxon>Uroviricota</taxon>
        <taxon>Caudoviricetes</taxon>
        <taxon>Menderavirus</taxon>
        <taxon>Menderavirus IMESM1</taxon>
    </lineage>
</organism>
<keyword evidence="2" id="KW-1185">Reference proteome</keyword>
<proteinExistence type="predicted"/>